<comment type="catalytic activity">
    <reaction evidence="5">
        <text>L-methionyl-[protein] + a quinone + H2O = L-methionyl-(S)-S-oxide-[protein] + a quinol</text>
        <dbReference type="Rhea" id="RHEA:51292"/>
        <dbReference type="Rhea" id="RHEA-COMP:12313"/>
        <dbReference type="Rhea" id="RHEA-COMP:12315"/>
        <dbReference type="ChEBI" id="CHEBI:15377"/>
        <dbReference type="ChEBI" id="CHEBI:16044"/>
        <dbReference type="ChEBI" id="CHEBI:24646"/>
        <dbReference type="ChEBI" id="CHEBI:44120"/>
        <dbReference type="ChEBI" id="CHEBI:132124"/>
    </reaction>
</comment>
<comment type="catalytic activity">
    <reaction evidence="5">
        <text>L-methionyl-[protein] + a quinone + H2O = L-methionyl-(R)-S-oxide-[protein] + a quinol</text>
        <dbReference type="Rhea" id="RHEA:51296"/>
        <dbReference type="Rhea" id="RHEA-COMP:12313"/>
        <dbReference type="Rhea" id="RHEA-COMP:12314"/>
        <dbReference type="ChEBI" id="CHEBI:15377"/>
        <dbReference type="ChEBI" id="CHEBI:16044"/>
        <dbReference type="ChEBI" id="CHEBI:24646"/>
        <dbReference type="ChEBI" id="CHEBI:45764"/>
        <dbReference type="ChEBI" id="CHEBI:132124"/>
    </reaction>
</comment>
<dbReference type="GO" id="GO:0043546">
    <property type="term" value="F:molybdopterin cofactor binding"/>
    <property type="evidence" value="ECO:0007669"/>
    <property type="project" value="UniProtKB-UniRule"/>
</dbReference>
<evidence type="ECO:0000256" key="4">
    <source>
        <dbReference type="ARBA" id="ARBA00023002"/>
    </source>
</evidence>
<feature type="binding site" evidence="5">
    <location>
        <begin position="77"/>
        <end position="78"/>
    </location>
    <ligand>
        <name>Mo-molybdopterin</name>
        <dbReference type="ChEBI" id="CHEBI:71302"/>
    </ligand>
</feature>
<feature type="binding site" evidence="5">
    <location>
        <position position="74"/>
    </location>
    <ligand>
        <name>Mo-molybdopterin</name>
        <dbReference type="ChEBI" id="CHEBI:71302"/>
    </ligand>
</feature>
<dbReference type="GO" id="GO:0046872">
    <property type="term" value="F:metal ion binding"/>
    <property type="evidence" value="ECO:0007669"/>
    <property type="project" value="UniProtKB-KW"/>
</dbReference>
<evidence type="ECO:0000256" key="1">
    <source>
        <dbReference type="ARBA" id="ARBA00022505"/>
    </source>
</evidence>
<feature type="binding site" evidence="5">
    <location>
        <begin position="235"/>
        <end position="237"/>
    </location>
    <ligand>
        <name>Mo-molybdopterin</name>
        <dbReference type="ChEBI" id="CHEBI:71302"/>
    </ligand>
</feature>
<dbReference type="SUPFAM" id="SSF56524">
    <property type="entry name" value="Oxidoreductase molybdopterin-binding domain"/>
    <property type="match status" value="1"/>
</dbReference>
<comment type="caution">
    <text evidence="7">The sequence shown here is derived from an EMBL/GenBank/DDBJ whole genome shotgun (WGS) entry which is preliminary data.</text>
</comment>
<evidence type="ECO:0000256" key="5">
    <source>
        <dbReference type="HAMAP-Rule" id="MF_01206"/>
    </source>
</evidence>
<dbReference type="PANTHER" id="PTHR43032">
    <property type="entry name" value="PROTEIN-METHIONINE-SULFOXIDE REDUCTASE"/>
    <property type="match status" value="1"/>
</dbReference>
<dbReference type="Proteomes" id="UP001165393">
    <property type="component" value="Unassembled WGS sequence"/>
</dbReference>
<gene>
    <name evidence="5 7" type="primary">msrP</name>
    <name evidence="7" type="ORF">NAF29_16825</name>
</gene>
<organism evidence="7 8">
    <name type="scientific">Echinimonas agarilytica</name>
    <dbReference type="NCBI Taxonomy" id="1215918"/>
    <lineage>
        <taxon>Bacteria</taxon>
        <taxon>Pseudomonadati</taxon>
        <taxon>Pseudomonadota</taxon>
        <taxon>Gammaproteobacteria</taxon>
        <taxon>Alteromonadales</taxon>
        <taxon>Echinimonadaceae</taxon>
        <taxon>Echinimonas</taxon>
    </lineage>
</organism>
<feature type="binding site" evidence="5">
    <location>
        <position position="224"/>
    </location>
    <ligand>
        <name>Mo-molybdopterin</name>
        <dbReference type="ChEBI" id="CHEBI:71302"/>
    </ligand>
</feature>
<comment type="cofactor">
    <cofactor evidence="5">
        <name>Mo-molybdopterin</name>
        <dbReference type="ChEBI" id="CHEBI:71302"/>
    </cofactor>
    <text evidence="5">Binds 1 Mo-molybdopterin (Mo-MPT) cofactor per subunit.</text>
</comment>
<keyword evidence="3 5" id="KW-0732">Signal</keyword>
<evidence type="ECO:0000313" key="8">
    <source>
        <dbReference type="Proteomes" id="UP001165393"/>
    </source>
</evidence>
<evidence type="ECO:0000259" key="6">
    <source>
        <dbReference type="Pfam" id="PF00174"/>
    </source>
</evidence>
<dbReference type="InterPro" id="IPR036374">
    <property type="entry name" value="OxRdtase_Mopterin-bd_sf"/>
</dbReference>
<keyword evidence="2 5" id="KW-0479">Metal-binding</keyword>
<feature type="binding site" evidence="5">
    <location>
        <position position="132"/>
    </location>
    <ligand>
        <name>Mo-molybdopterin</name>
        <dbReference type="ChEBI" id="CHEBI:71302"/>
    </ligand>
    <ligandPart>
        <name>Mo</name>
        <dbReference type="ChEBI" id="CHEBI:28685"/>
    </ligandPart>
</feature>
<dbReference type="InterPro" id="IPR000572">
    <property type="entry name" value="OxRdtase_Mopterin-bd_dom"/>
</dbReference>
<dbReference type="HAMAP" id="MF_01206">
    <property type="entry name" value="MsrP"/>
    <property type="match status" value="1"/>
</dbReference>
<proteinExistence type="inferred from homology"/>
<dbReference type="GO" id="GO:0016672">
    <property type="term" value="F:oxidoreductase activity, acting on a sulfur group of donors, quinone or similar compound as acceptor"/>
    <property type="evidence" value="ECO:0007669"/>
    <property type="project" value="UniProtKB-UniRule"/>
</dbReference>
<dbReference type="AlphaFoldDB" id="A0AA41WC84"/>
<dbReference type="NCBIfam" id="NF003767">
    <property type="entry name" value="PRK05363.1"/>
    <property type="match status" value="1"/>
</dbReference>
<dbReference type="Pfam" id="PF00174">
    <property type="entry name" value="Oxidored_molyb"/>
    <property type="match status" value="1"/>
</dbReference>
<dbReference type="InterPro" id="IPR022867">
    <property type="entry name" value="MsrP"/>
</dbReference>
<feature type="binding site" evidence="5">
    <location>
        <position position="219"/>
    </location>
    <ligand>
        <name>Mo-molybdopterin</name>
        <dbReference type="ChEBI" id="CHEBI:71302"/>
    </ligand>
</feature>
<name>A0AA41WC84_9GAMM</name>
<comment type="function">
    <text evidence="5">Part of the MsrPQ system that repairs oxidized periplasmic proteins containing methionine sulfoxide residues (Met-O), using respiratory chain electrons. Thus protects these proteins from oxidative-stress damage caused by reactive species of oxygen and chlorine generated by the host defense mechanisms. MsrPQ is essential for the maintenance of envelope integrity under bleach stress, rescuing a wide series of structurally unrelated periplasmic proteins from methionine oxidation. The catalytic subunit MsrP is non-stereospecific, being able to reduce both (R-) and (S-) diastereoisomers of methionine sulfoxide.</text>
</comment>
<sequence length="320" mass="36224">MKRVRFNHYSLPEHQVTSESLYLNRRQLITSASVLTAAAMLPNSGHAATQSRLKFIKDDSALAVTPEAKATTYNNFYEFGTGKDDPADNAQDFKTTPWSIKVSGHAENTGTFHLEDILKWNPLEERVYRLRCVEAWSMVIPWIGFPLAEMIKRFSPTSDAKYVAFQTLHDPKQMPGQRNRLMGGGINYPYVEGLTIEEAMNPLTLIAVGMYGKTIPPQNGAPVRLVLPWKYGFKSIKSIVSIRFTSEQPETTWNQLAPSEYGFYANVNPEVAHPRWSQASERIIGTGGIFGQKRRDTEIYNGYADQVAHMYTQLGKKQFY</sequence>
<feature type="binding site" evidence="5">
    <location>
        <position position="167"/>
    </location>
    <ligand>
        <name>Mo-molybdopterin</name>
        <dbReference type="ChEBI" id="CHEBI:71302"/>
    </ligand>
</feature>
<feature type="domain" description="Oxidoreductase molybdopterin-binding" evidence="6">
    <location>
        <begin position="93"/>
        <end position="253"/>
    </location>
</feature>
<dbReference type="Gene3D" id="3.90.420.10">
    <property type="entry name" value="Oxidoreductase, molybdopterin-binding domain"/>
    <property type="match status" value="1"/>
</dbReference>
<evidence type="ECO:0000313" key="7">
    <source>
        <dbReference type="EMBL" id="MCM2681314.1"/>
    </source>
</evidence>
<dbReference type="EMBL" id="JAMQGP010000010">
    <property type="protein sequence ID" value="MCM2681314.1"/>
    <property type="molecule type" value="Genomic_DNA"/>
</dbReference>
<keyword evidence="1 5" id="KW-0500">Molybdenum</keyword>
<protein>
    <recommendedName>
        <fullName evidence="5">Protein-methionine-sulfoxide reductase catalytic subunit MsrP</fullName>
        <ecNumber evidence="5">1.8.5.-</ecNumber>
    </recommendedName>
</protein>
<dbReference type="PANTHER" id="PTHR43032:SF3">
    <property type="entry name" value="PROTEIN-METHIONINE-SULFOXIDE REDUCTASE CATALYTIC SUBUNIT MSRP"/>
    <property type="match status" value="1"/>
</dbReference>
<keyword evidence="4 5" id="KW-0560">Oxidoreductase</keyword>
<dbReference type="RefSeq" id="WP_251262797.1">
    <property type="nucleotide sequence ID" value="NZ_JAMQGP010000010.1"/>
</dbReference>
<comment type="similarity">
    <text evidence="5">Belongs to the MsrP family.</text>
</comment>
<keyword evidence="8" id="KW-1185">Reference proteome</keyword>
<reference evidence="7 8" key="1">
    <citation type="journal article" date="2013" name="Antonie Van Leeuwenhoek">
        <title>Echinimonas agarilytica gen. nov., sp. nov., a new gammaproteobacterium isolated from the sea urchin Strongylocentrotus intermedius.</title>
        <authorList>
            <person name="Nedashkovskaya O.I."/>
            <person name="Stenkova A.M."/>
            <person name="Zhukova N.V."/>
            <person name="Van Trappen S."/>
            <person name="Lee J.S."/>
            <person name="Kim S.B."/>
        </authorList>
    </citation>
    <scope>NUCLEOTIDE SEQUENCE [LARGE SCALE GENOMIC DNA]</scope>
    <source>
        <strain evidence="7 8">KMM 6351</strain>
    </source>
</reference>
<evidence type="ECO:0000256" key="2">
    <source>
        <dbReference type="ARBA" id="ARBA00022723"/>
    </source>
</evidence>
<accession>A0AA41WC84</accession>
<dbReference type="GO" id="GO:0030091">
    <property type="term" value="P:protein repair"/>
    <property type="evidence" value="ECO:0007669"/>
    <property type="project" value="UniProtKB-UniRule"/>
</dbReference>
<evidence type="ECO:0000256" key="3">
    <source>
        <dbReference type="ARBA" id="ARBA00022729"/>
    </source>
</evidence>
<dbReference type="EC" id="1.8.5.-" evidence="5"/>
<comment type="subunit">
    <text evidence="5">Heterodimer of a catalytic subunit (MsrP) and a heme-binding subunit (MsrQ).</text>
</comment>